<dbReference type="RefSeq" id="WP_061257159.1">
    <property type="nucleotide sequence ID" value="NZ_JBFALK010000023.1"/>
</dbReference>
<gene>
    <name evidence="1" type="ORF">AB0I59_34070</name>
</gene>
<name>A0ABV3GPT4_MICGL</name>
<reference evidence="1 2" key="1">
    <citation type="submission" date="2024-06" db="EMBL/GenBank/DDBJ databases">
        <title>The Natural Products Discovery Center: Release of the First 8490 Sequenced Strains for Exploring Actinobacteria Biosynthetic Diversity.</title>
        <authorList>
            <person name="Kalkreuter E."/>
            <person name="Kautsar S.A."/>
            <person name="Yang D."/>
            <person name="Bader C.D."/>
            <person name="Teijaro C.N."/>
            <person name="Fluegel L."/>
            <person name="Davis C.M."/>
            <person name="Simpson J.R."/>
            <person name="Lauterbach L."/>
            <person name="Steele A.D."/>
            <person name="Gui C."/>
            <person name="Meng S."/>
            <person name="Li G."/>
            <person name="Viehrig K."/>
            <person name="Ye F."/>
            <person name="Su P."/>
            <person name="Kiefer A.F."/>
            <person name="Nichols A."/>
            <person name="Cepeda A.J."/>
            <person name="Yan W."/>
            <person name="Fan B."/>
            <person name="Jiang Y."/>
            <person name="Adhikari A."/>
            <person name="Zheng C.-J."/>
            <person name="Schuster L."/>
            <person name="Cowan T.M."/>
            <person name="Smanski M.J."/>
            <person name="Chevrette M.G."/>
            <person name="De Carvalho L.P.S."/>
            <person name="Shen B."/>
        </authorList>
    </citation>
    <scope>NUCLEOTIDE SEQUENCE [LARGE SCALE GENOMIC DNA]</scope>
    <source>
        <strain evidence="1 2">NPDC050100</strain>
    </source>
</reference>
<comment type="caution">
    <text evidence="1">The sequence shown here is derived from an EMBL/GenBank/DDBJ whole genome shotgun (WGS) entry which is preliminary data.</text>
</comment>
<sequence>MSELRVIKGEPSPEELAALVMVVAARAAAAPAPVPTPQRRWAARHHMLRRPVVAGPGGWRDSSWKLGGLQ</sequence>
<organism evidence="1 2">
    <name type="scientific">Microtetraspora glauca</name>
    <dbReference type="NCBI Taxonomy" id="1996"/>
    <lineage>
        <taxon>Bacteria</taxon>
        <taxon>Bacillati</taxon>
        <taxon>Actinomycetota</taxon>
        <taxon>Actinomycetes</taxon>
        <taxon>Streptosporangiales</taxon>
        <taxon>Streptosporangiaceae</taxon>
        <taxon>Microtetraspora</taxon>
    </lineage>
</organism>
<dbReference type="Proteomes" id="UP001551675">
    <property type="component" value="Unassembled WGS sequence"/>
</dbReference>
<proteinExistence type="predicted"/>
<dbReference type="InterPro" id="IPR032716">
    <property type="entry name" value="ACC_epsilon"/>
</dbReference>
<dbReference type="EMBL" id="JBFALK010000023">
    <property type="protein sequence ID" value="MEV0973656.1"/>
    <property type="molecule type" value="Genomic_DNA"/>
</dbReference>
<keyword evidence="2" id="KW-1185">Reference proteome</keyword>
<accession>A0ABV3GPT4</accession>
<protein>
    <submittedName>
        <fullName evidence="1">Acyl-CoA carboxylase epsilon subunit</fullName>
    </submittedName>
</protein>
<evidence type="ECO:0000313" key="1">
    <source>
        <dbReference type="EMBL" id="MEV0973656.1"/>
    </source>
</evidence>
<dbReference type="Pfam" id="PF13822">
    <property type="entry name" value="ACC_epsilon"/>
    <property type="match status" value="1"/>
</dbReference>
<evidence type="ECO:0000313" key="2">
    <source>
        <dbReference type="Proteomes" id="UP001551675"/>
    </source>
</evidence>